<keyword evidence="1" id="KW-0732">Signal</keyword>
<dbReference type="AlphaFoldDB" id="A0A1Y2D0S4"/>
<reference evidence="2 3" key="1">
    <citation type="submission" date="2016-08" db="EMBL/GenBank/DDBJ databases">
        <title>A Parts List for Fungal Cellulosomes Revealed by Comparative Genomics.</title>
        <authorList>
            <consortium name="DOE Joint Genome Institute"/>
            <person name="Haitjema C.H."/>
            <person name="Gilmore S.P."/>
            <person name="Henske J.K."/>
            <person name="Solomon K.V."/>
            <person name="De Groot R."/>
            <person name="Kuo A."/>
            <person name="Mondo S.J."/>
            <person name="Salamov A.A."/>
            <person name="Labutti K."/>
            <person name="Zhao Z."/>
            <person name="Chiniquy J."/>
            <person name="Barry K."/>
            <person name="Brewer H.M."/>
            <person name="Purvine S.O."/>
            <person name="Wright A.T."/>
            <person name="Boxma B."/>
            <person name="Van Alen T."/>
            <person name="Hackstein J.H."/>
            <person name="Baker S.E."/>
            <person name="Grigoriev I.V."/>
            <person name="O'Malley M.A."/>
        </authorList>
    </citation>
    <scope>NUCLEOTIDE SEQUENCE [LARGE SCALE GENOMIC DNA]</scope>
    <source>
        <strain evidence="2 3">G1</strain>
    </source>
</reference>
<keyword evidence="3" id="KW-1185">Reference proteome</keyword>
<protein>
    <submittedName>
        <fullName evidence="2">Uncharacterized protein</fullName>
    </submittedName>
</protein>
<dbReference type="EMBL" id="MCOG01000092">
    <property type="protein sequence ID" value="ORY52807.1"/>
    <property type="molecule type" value="Genomic_DNA"/>
</dbReference>
<feature type="signal peptide" evidence="1">
    <location>
        <begin position="1"/>
        <end position="18"/>
    </location>
</feature>
<name>A0A1Y2D0S4_9FUNG</name>
<proteinExistence type="predicted"/>
<accession>A0A1Y2D0S4</accession>
<evidence type="ECO:0000313" key="3">
    <source>
        <dbReference type="Proteomes" id="UP000193920"/>
    </source>
</evidence>
<feature type="chain" id="PRO_5012508354" evidence="1">
    <location>
        <begin position="19"/>
        <end position="268"/>
    </location>
</feature>
<gene>
    <name evidence="2" type="ORF">LY90DRAFT_702678</name>
</gene>
<sequence length="268" mass="30176">MKFTSKILTLLAVSTAYSLTIPNNNIYKRADFDISTLTIFKECDAAIEKECSLSNEINKENIESTCATYNSDKCKKLMADGVSSIPACSSLGKELSGLKDELIKLQKTTFGILCTKDEKGNLCPFAEYELNNPNFINFNIKETDDTKTKTEEEKAKEEEATVSAINETCKSKICTDTLVEGYSTLTKYEKELESKLNIKMKREFKLDKSLNDEQNLQKLFEYLKSEECTAQATESNQTESNQTSNASTMKFRSAIIVSLSLLLYVLFK</sequence>
<comment type="caution">
    <text evidence="2">The sequence shown here is derived from an EMBL/GenBank/DDBJ whole genome shotgun (WGS) entry which is preliminary data.</text>
</comment>
<evidence type="ECO:0000313" key="2">
    <source>
        <dbReference type="EMBL" id="ORY52807.1"/>
    </source>
</evidence>
<dbReference type="Proteomes" id="UP000193920">
    <property type="component" value="Unassembled WGS sequence"/>
</dbReference>
<evidence type="ECO:0000256" key="1">
    <source>
        <dbReference type="SAM" id="SignalP"/>
    </source>
</evidence>
<organism evidence="2 3">
    <name type="scientific">Neocallimastix californiae</name>
    <dbReference type="NCBI Taxonomy" id="1754190"/>
    <lineage>
        <taxon>Eukaryota</taxon>
        <taxon>Fungi</taxon>
        <taxon>Fungi incertae sedis</taxon>
        <taxon>Chytridiomycota</taxon>
        <taxon>Chytridiomycota incertae sedis</taxon>
        <taxon>Neocallimastigomycetes</taxon>
        <taxon>Neocallimastigales</taxon>
        <taxon>Neocallimastigaceae</taxon>
        <taxon>Neocallimastix</taxon>
    </lineage>
</organism>